<dbReference type="CDD" id="cd00180">
    <property type="entry name" value="PKc"/>
    <property type="match status" value="1"/>
</dbReference>
<keyword evidence="1" id="KW-0067">ATP-binding</keyword>
<keyword evidence="3" id="KW-0808">Transferase</keyword>
<evidence type="ECO:0000259" key="2">
    <source>
        <dbReference type="PROSITE" id="PS50011"/>
    </source>
</evidence>
<keyword evidence="3" id="KW-0418">Kinase</keyword>
<dbReference type="PROSITE" id="PS50011">
    <property type="entry name" value="PROTEIN_KINASE_DOM"/>
    <property type="match status" value="1"/>
</dbReference>
<feature type="binding site" evidence="1">
    <location>
        <position position="57"/>
    </location>
    <ligand>
        <name>ATP</name>
        <dbReference type="ChEBI" id="CHEBI:30616"/>
    </ligand>
</feature>
<accession>A0ABW8SGA2</accession>
<dbReference type="SUPFAM" id="SSF56112">
    <property type="entry name" value="Protein kinase-like (PK-like)"/>
    <property type="match status" value="1"/>
</dbReference>
<dbReference type="Proteomes" id="UP001623660">
    <property type="component" value="Unassembled WGS sequence"/>
</dbReference>
<evidence type="ECO:0000313" key="4">
    <source>
        <dbReference type="Proteomes" id="UP001623660"/>
    </source>
</evidence>
<dbReference type="InterPro" id="IPR000719">
    <property type="entry name" value="Prot_kinase_dom"/>
</dbReference>
<evidence type="ECO:0000313" key="3">
    <source>
        <dbReference type="EMBL" id="MFL0194786.1"/>
    </source>
</evidence>
<name>A0ABW8SGA2_9CLOT</name>
<gene>
    <name evidence="3" type="ORF">ACJDU8_04245</name>
</gene>
<dbReference type="GO" id="GO:0016301">
    <property type="term" value="F:kinase activity"/>
    <property type="evidence" value="ECO:0007669"/>
    <property type="project" value="UniProtKB-KW"/>
</dbReference>
<organism evidence="3 4">
    <name type="scientific">Candidatus Clostridium eludens</name>
    <dbReference type="NCBI Taxonomy" id="3381663"/>
    <lineage>
        <taxon>Bacteria</taxon>
        <taxon>Bacillati</taxon>
        <taxon>Bacillota</taxon>
        <taxon>Clostridia</taxon>
        <taxon>Eubacteriales</taxon>
        <taxon>Clostridiaceae</taxon>
        <taxon>Clostridium</taxon>
    </lineage>
</organism>
<keyword evidence="4" id="KW-1185">Reference proteome</keyword>
<dbReference type="PROSITE" id="PS00107">
    <property type="entry name" value="PROTEIN_KINASE_ATP"/>
    <property type="match status" value="1"/>
</dbReference>
<dbReference type="RefSeq" id="WP_406790908.1">
    <property type="nucleotide sequence ID" value="NZ_JBJHZX010000004.1"/>
</dbReference>
<reference evidence="3 4" key="1">
    <citation type="submission" date="2024-11" db="EMBL/GenBank/DDBJ databases">
        <authorList>
            <person name="Heng Y.C."/>
            <person name="Lim A.C.H."/>
            <person name="Lee J.K.Y."/>
            <person name="Kittelmann S."/>
        </authorList>
    </citation>
    <scope>NUCLEOTIDE SEQUENCE [LARGE SCALE GENOMIC DNA]</scope>
    <source>
        <strain evidence="3 4">WILCCON 0269</strain>
    </source>
</reference>
<dbReference type="Pfam" id="PF00069">
    <property type="entry name" value="Pkinase"/>
    <property type="match status" value="1"/>
</dbReference>
<dbReference type="EMBL" id="JBJHZX010000004">
    <property type="protein sequence ID" value="MFL0194786.1"/>
    <property type="molecule type" value="Genomic_DNA"/>
</dbReference>
<proteinExistence type="predicted"/>
<feature type="domain" description="Protein kinase" evidence="2">
    <location>
        <begin position="21"/>
        <end position="243"/>
    </location>
</feature>
<keyword evidence="1" id="KW-0547">Nucleotide-binding</keyword>
<dbReference type="InterPro" id="IPR017441">
    <property type="entry name" value="Protein_kinase_ATP_BS"/>
</dbReference>
<protein>
    <submittedName>
        <fullName evidence="3">Protein kinase family protein</fullName>
    </submittedName>
</protein>
<dbReference type="Gene3D" id="1.10.510.10">
    <property type="entry name" value="Transferase(Phosphotransferase) domain 1"/>
    <property type="match status" value="1"/>
</dbReference>
<dbReference type="PANTHER" id="PTHR24347">
    <property type="entry name" value="SERINE/THREONINE-PROTEIN KINASE"/>
    <property type="match status" value="1"/>
</dbReference>
<dbReference type="InterPro" id="IPR011009">
    <property type="entry name" value="Kinase-like_dom_sf"/>
</dbReference>
<evidence type="ECO:0000256" key="1">
    <source>
        <dbReference type="PROSITE-ProRule" id="PRU10141"/>
    </source>
</evidence>
<dbReference type="SMART" id="SM00220">
    <property type="entry name" value="S_TKc"/>
    <property type="match status" value="1"/>
</dbReference>
<sequence>MVLMPFFRKRVYSTGYLIDKYSIIKLIGQGRFGMCYLVSAHDKEYVFKEIKPKAIKKSGSKVIFESQILSSISHPLIPEIVDIIKKDDIYGYILEYKKGSTIEHMIFGYSHKFTSDEIYRIGSKLIEIIEYLHRNNIVHRDIRVPNVIINEEDVYLIDFGLARFIDNKKYMPCEDFLYLGHLLLHLYYSSFQKTNVKSKPWYNELQLSLDELNFLRKLLGLDDIYKNIYDVEKDFFKLKITQI</sequence>
<comment type="caution">
    <text evidence="3">The sequence shown here is derived from an EMBL/GenBank/DDBJ whole genome shotgun (WGS) entry which is preliminary data.</text>
</comment>